<sequence length="102" mass="12337">MPGQILRKDLLTERMKLADMVTEMAGDEKEMFLDFASCMLQWLPEKRKTAKELLGHPLLEELHKSHQEYSRSIVVLVWWKHVYRKRPRARTRPERYDSKKRI</sequence>
<dbReference type="Proteomes" id="UP000616885">
    <property type="component" value="Unassembled WGS sequence"/>
</dbReference>
<evidence type="ECO:0000313" key="2">
    <source>
        <dbReference type="Proteomes" id="UP000616885"/>
    </source>
</evidence>
<dbReference type="SUPFAM" id="SSF56112">
    <property type="entry name" value="Protein kinase-like (PK-like)"/>
    <property type="match status" value="1"/>
</dbReference>
<comment type="caution">
    <text evidence="1">The sequence shown here is derived from an EMBL/GenBank/DDBJ whole genome shotgun (WGS) entry which is preliminary data.</text>
</comment>
<dbReference type="AlphaFoldDB" id="A0A8H7K547"/>
<name>A0A8H7K547_BIOOC</name>
<evidence type="ECO:0000313" key="1">
    <source>
        <dbReference type="EMBL" id="KAF9743416.1"/>
    </source>
</evidence>
<protein>
    <recommendedName>
        <fullName evidence="3">Protein kinase domain-containing protein</fullName>
    </recommendedName>
</protein>
<gene>
    <name evidence="1" type="ORF">IM811_006507</name>
</gene>
<organism evidence="1 2">
    <name type="scientific">Bionectria ochroleuca</name>
    <name type="common">Gliocladium roseum</name>
    <dbReference type="NCBI Taxonomy" id="29856"/>
    <lineage>
        <taxon>Eukaryota</taxon>
        <taxon>Fungi</taxon>
        <taxon>Dikarya</taxon>
        <taxon>Ascomycota</taxon>
        <taxon>Pezizomycotina</taxon>
        <taxon>Sordariomycetes</taxon>
        <taxon>Hypocreomycetidae</taxon>
        <taxon>Hypocreales</taxon>
        <taxon>Bionectriaceae</taxon>
        <taxon>Clonostachys</taxon>
    </lineage>
</organism>
<proteinExistence type="predicted"/>
<dbReference type="InterPro" id="IPR011009">
    <property type="entry name" value="Kinase-like_dom_sf"/>
</dbReference>
<dbReference type="Gene3D" id="1.10.510.10">
    <property type="entry name" value="Transferase(Phosphotransferase) domain 1"/>
    <property type="match status" value="1"/>
</dbReference>
<dbReference type="EMBL" id="JADCTT010000017">
    <property type="protein sequence ID" value="KAF9743416.1"/>
    <property type="molecule type" value="Genomic_DNA"/>
</dbReference>
<evidence type="ECO:0008006" key="3">
    <source>
        <dbReference type="Google" id="ProtNLM"/>
    </source>
</evidence>
<accession>A0A8H7K547</accession>
<reference evidence="1" key="1">
    <citation type="submission" date="2020-10" db="EMBL/GenBank/DDBJ databases">
        <title>High-Quality Genome Resource of Clonostachys rosea strain S41 by Oxford Nanopore Long-Read Sequencing.</title>
        <authorList>
            <person name="Wang H."/>
        </authorList>
    </citation>
    <scope>NUCLEOTIDE SEQUENCE</scope>
    <source>
        <strain evidence="1">S41</strain>
    </source>
</reference>